<gene>
    <name evidence="1" type="ORF">UFOPK1808_00979</name>
</gene>
<proteinExistence type="predicted"/>
<accession>A0A6J6GRY2</accession>
<sequence>MRAEQADEVVCPFTFTNSDKWHLAVVLQDPLVDLCFIGYFVGGRGDIHTEH</sequence>
<name>A0A6J6GRY2_9ZZZZ</name>
<protein>
    <submittedName>
        <fullName evidence="1">Unannotated protein</fullName>
    </submittedName>
</protein>
<dbReference type="EMBL" id="CAEZUL010000113">
    <property type="protein sequence ID" value="CAB4604132.1"/>
    <property type="molecule type" value="Genomic_DNA"/>
</dbReference>
<organism evidence="1">
    <name type="scientific">freshwater metagenome</name>
    <dbReference type="NCBI Taxonomy" id="449393"/>
    <lineage>
        <taxon>unclassified sequences</taxon>
        <taxon>metagenomes</taxon>
        <taxon>ecological metagenomes</taxon>
    </lineage>
</organism>
<evidence type="ECO:0000313" key="1">
    <source>
        <dbReference type="EMBL" id="CAB4604132.1"/>
    </source>
</evidence>
<reference evidence="1" key="1">
    <citation type="submission" date="2020-05" db="EMBL/GenBank/DDBJ databases">
        <authorList>
            <person name="Chiriac C."/>
            <person name="Salcher M."/>
            <person name="Ghai R."/>
            <person name="Kavagutti S V."/>
        </authorList>
    </citation>
    <scope>NUCLEOTIDE SEQUENCE</scope>
</reference>
<dbReference type="AlphaFoldDB" id="A0A6J6GRY2"/>